<dbReference type="Proteomes" id="UP000009168">
    <property type="component" value="Unassembled WGS sequence"/>
</dbReference>
<keyword evidence="1" id="KW-0472">Membrane</keyword>
<accession>I7M1L2</accession>
<keyword evidence="1" id="KW-1133">Transmembrane helix</keyword>
<dbReference type="GeneID" id="7828099"/>
<keyword evidence="1 2" id="KW-0812">Transmembrane</keyword>
<evidence type="ECO:0000256" key="1">
    <source>
        <dbReference type="SAM" id="Phobius"/>
    </source>
</evidence>
<evidence type="ECO:0000313" key="2">
    <source>
        <dbReference type="EMBL" id="EAR97109.2"/>
    </source>
</evidence>
<evidence type="ECO:0000313" key="3">
    <source>
        <dbReference type="Proteomes" id="UP000009168"/>
    </source>
</evidence>
<dbReference type="RefSeq" id="XP_001017354.2">
    <property type="nucleotide sequence ID" value="XM_001017354.2"/>
</dbReference>
<dbReference type="EMBL" id="GG662667">
    <property type="protein sequence ID" value="EAR97109.2"/>
    <property type="molecule type" value="Genomic_DNA"/>
</dbReference>
<dbReference type="KEGG" id="tet:TTHERM_00476460"/>
<proteinExistence type="predicted"/>
<dbReference type="InParanoid" id="I7M1L2"/>
<reference evidence="3" key="1">
    <citation type="journal article" date="2006" name="PLoS Biol.">
        <title>Macronuclear genome sequence of the ciliate Tetrahymena thermophila, a model eukaryote.</title>
        <authorList>
            <person name="Eisen J.A."/>
            <person name="Coyne R.S."/>
            <person name="Wu M."/>
            <person name="Wu D."/>
            <person name="Thiagarajan M."/>
            <person name="Wortman J.R."/>
            <person name="Badger J.H."/>
            <person name="Ren Q."/>
            <person name="Amedeo P."/>
            <person name="Jones K.M."/>
            <person name="Tallon L.J."/>
            <person name="Delcher A.L."/>
            <person name="Salzberg S.L."/>
            <person name="Silva J.C."/>
            <person name="Haas B.J."/>
            <person name="Majoros W.H."/>
            <person name="Farzad M."/>
            <person name="Carlton J.M."/>
            <person name="Smith R.K. Jr."/>
            <person name="Garg J."/>
            <person name="Pearlman R.E."/>
            <person name="Karrer K.M."/>
            <person name="Sun L."/>
            <person name="Manning G."/>
            <person name="Elde N.C."/>
            <person name="Turkewitz A.P."/>
            <person name="Asai D.J."/>
            <person name="Wilkes D.E."/>
            <person name="Wang Y."/>
            <person name="Cai H."/>
            <person name="Collins K."/>
            <person name="Stewart B.A."/>
            <person name="Lee S.R."/>
            <person name="Wilamowska K."/>
            <person name="Weinberg Z."/>
            <person name="Ruzzo W.L."/>
            <person name="Wloga D."/>
            <person name="Gaertig J."/>
            <person name="Frankel J."/>
            <person name="Tsao C.-C."/>
            <person name="Gorovsky M.A."/>
            <person name="Keeling P.J."/>
            <person name="Waller R.F."/>
            <person name="Patron N.J."/>
            <person name="Cherry J.M."/>
            <person name="Stover N.A."/>
            <person name="Krieger C.J."/>
            <person name="del Toro C."/>
            <person name="Ryder H.F."/>
            <person name="Williamson S.C."/>
            <person name="Barbeau R.A."/>
            <person name="Hamilton E.P."/>
            <person name="Orias E."/>
        </authorList>
    </citation>
    <scope>NUCLEOTIDE SEQUENCE [LARGE SCALE GENOMIC DNA]</scope>
    <source>
        <strain evidence="3">SB210</strain>
    </source>
</reference>
<name>I7M1L2_TETTS</name>
<feature type="transmembrane region" description="Helical" evidence="1">
    <location>
        <begin position="59"/>
        <end position="78"/>
    </location>
</feature>
<organism evidence="2 3">
    <name type="scientific">Tetrahymena thermophila (strain SB210)</name>
    <dbReference type="NCBI Taxonomy" id="312017"/>
    <lineage>
        <taxon>Eukaryota</taxon>
        <taxon>Sar</taxon>
        <taxon>Alveolata</taxon>
        <taxon>Ciliophora</taxon>
        <taxon>Intramacronucleata</taxon>
        <taxon>Oligohymenophorea</taxon>
        <taxon>Hymenostomatida</taxon>
        <taxon>Tetrahymenina</taxon>
        <taxon>Tetrahymenidae</taxon>
        <taxon>Tetrahymena</taxon>
    </lineage>
</organism>
<keyword evidence="3" id="KW-1185">Reference proteome</keyword>
<dbReference type="AlphaFoldDB" id="I7M1L2"/>
<protein>
    <submittedName>
        <fullName evidence="2">Transmembrane protein, putative</fullName>
    </submittedName>
</protein>
<gene>
    <name evidence="2" type="ORF">TTHERM_00476460</name>
</gene>
<sequence length="185" mass="22123">MCVHFSIKNLKPNFNHQSKLQKKKFFHKRKNININFHKRNNQNKQQINKFANKMKNHTSFFIFILAIFDLFYIALAGYSSGQEQEYQQVYCQLYKQFKEFEFYNQIYLLSKQYNHAQLLGQDAQIDIKAQQKCLEALDKSIIDISYAKQIIFEQDGLIILFLKNDEGSHLEKQVLCKQFSFLIML</sequence>